<dbReference type="InterPro" id="IPR012337">
    <property type="entry name" value="RNaseH-like_sf"/>
</dbReference>
<gene>
    <name evidence="3" type="ORF">scyTo_0004341</name>
</gene>
<accession>A0A401NQD5</accession>
<keyword evidence="4" id="KW-1185">Reference proteome</keyword>
<organism evidence="3 4">
    <name type="scientific">Scyliorhinus torazame</name>
    <name type="common">Cloudy catshark</name>
    <name type="synonym">Catulus torazame</name>
    <dbReference type="NCBI Taxonomy" id="75743"/>
    <lineage>
        <taxon>Eukaryota</taxon>
        <taxon>Metazoa</taxon>
        <taxon>Chordata</taxon>
        <taxon>Craniata</taxon>
        <taxon>Vertebrata</taxon>
        <taxon>Chondrichthyes</taxon>
        <taxon>Elasmobranchii</taxon>
        <taxon>Galeomorphii</taxon>
        <taxon>Galeoidea</taxon>
        <taxon>Carcharhiniformes</taxon>
        <taxon>Scyliorhinidae</taxon>
        <taxon>Scyliorhinus</taxon>
    </lineage>
</organism>
<feature type="compositionally biased region" description="Polar residues" evidence="1">
    <location>
        <begin position="156"/>
        <end position="165"/>
    </location>
</feature>
<protein>
    <recommendedName>
        <fullName evidence="2">RNase H type-1 domain-containing protein</fullName>
    </recommendedName>
</protein>
<evidence type="ECO:0000313" key="3">
    <source>
        <dbReference type="EMBL" id="GCB63049.1"/>
    </source>
</evidence>
<dbReference type="InterPro" id="IPR036397">
    <property type="entry name" value="RNaseH_sf"/>
</dbReference>
<dbReference type="GO" id="GO:0004523">
    <property type="term" value="F:RNA-DNA hybrid ribonuclease activity"/>
    <property type="evidence" value="ECO:0007669"/>
    <property type="project" value="InterPro"/>
</dbReference>
<name>A0A401NQD5_SCYTO</name>
<evidence type="ECO:0000256" key="1">
    <source>
        <dbReference type="SAM" id="MobiDB-lite"/>
    </source>
</evidence>
<dbReference type="Gene3D" id="3.30.420.10">
    <property type="entry name" value="Ribonuclease H-like superfamily/Ribonuclease H"/>
    <property type="match status" value="1"/>
</dbReference>
<reference evidence="3 4" key="1">
    <citation type="journal article" date="2018" name="Nat. Ecol. Evol.">
        <title>Shark genomes provide insights into elasmobranch evolution and the origin of vertebrates.</title>
        <authorList>
            <person name="Hara Y"/>
            <person name="Yamaguchi K"/>
            <person name="Onimaru K"/>
            <person name="Kadota M"/>
            <person name="Koyanagi M"/>
            <person name="Keeley SD"/>
            <person name="Tatsumi K"/>
            <person name="Tanaka K"/>
            <person name="Motone F"/>
            <person name="Kageyama Y"/>
            <person name="Nozu R"/>
            <person name="Adachi N"/>
            <person name="Nishimura O"/>
            <person name="Nakagawa R"/>
            <person name="Tanegashima C"/>
            <person name="Kiyatake I"/>
            <person name="Matsumoto R"/>
            <person name="Murakumo K"/>
            <person name="Nishida K"/>
            <person name="Terakita A"/>
            <person name="Kuratani S"/>
            <person name="Sato K"/>
            <person name="Hyodo S Kuraku.S."/>
        </authorList>
    </citation>
    <scope>NUCLEOTIDE SEQUENCE [LARGE SCALE GENOMIC DNA]</scope>
</reference>
<dbReference type="Pfam" id="PF00075">
    <property type="entry name" value="RNase_H"/>
    <property type="match status" value="1"/>
</dbReference>
<dbReference type="SUPFAM" id="SSF53098">
    <property type="entry name" value="Ribonuclease H-like"/>
    <property type="match status" value="1"/>
</dbReference>
<dbReference type="EMBL" id="BFAA01001285">
    <property type="protein sequence ID" value="GCB63049.1"/>
    <property type="molecule type" value="Genomic_DNA"/>
</dbReference>
<evidence type="ECO:0000259" key="2">
    <source>
        <dbReference type="PROSITE" id="PS50879"/>
    </source>
</evidence>
<proteinExistence type="predicted"/>
<dbReference type="PROSITE" id="PS50879">
    <property type="entry name" value="RNASE_H_1"/>
    <property type="match status" value="1"/>
</dbReference>
<feature type="region of interest" description="Disordered" evidence="1">
    <location>
        <begin position="146"/>
        <end position="165"/>
    </location>
</feature>
<feature type="domain" description="RNase H type-1" evidence="2">
    <location>
        <begin position="1"/>
        <end position="148"/>
    </location>
</feature>
<comment type="caution">
    <text evidence="3">The sequence shown here is derived from an EMBL/GenBank/DDBJ whole genome shotgun (WGS) entry which is preliminary data.</text>
</comment>
<dbReference type="Proteomes" id="UP000288216">
    <property type="component" value="Unassembled WGS sequence"/>
</dbReference>
<evidence type="ECO:0000313" key="4">
    <source>
        <dbReference type="Proteomes" id="UP000288216"/>
    </source>
</evidence>
<sequence length="165" mass="18640">MLGCYILMVVKSRRTKSNPDGHTLLKKSGDKVVEKQGIIIGSAQTAEFEGILQGLKEYQKRQLQETTIVTDSFFVQQGSEKELAFWKLNGWINSKHKRLEEKERLEKIEEILANYGYPNNSSKARAKGTGELLKGNQEVDETLNVHSGKHWGHNGRASNSHQTDT</sequence>
<dbReference type="AlphaFoldDB" id="A0A401NQD5"/>
<dbReference type="GO" id="GO:0003676">
    <property type="term" value="F:nucleic acid binding"/>
    <property type="evidence" value="ECO:0007669"/>
    <property type="project" value="InterPro"/>
</dbReference>
<dbReference type="InterPro" id="IPR002156">
    <property type="entry name" value="RNaseH_domain"/>
</dbReference>